<dbReference type="Gene3D" id="3.40.50.300">
    <property type="entry name" value="P-loop containing nucleotide triphosphate hydrolases"/>
    <property type="match status" value="2"/>
</dbReference>
<dbReference type="Proteomes" id="UP001212997">
    <property type="component" value="Unassembled WGS sequence"/>
</dbReference>
<dbReference type="GO" id="GO:0000724">
    <property type="term" value="P:double-strand break repair via homologous recombination"/>
    <property type="evidence" value="ECO:0007669"/>
    <property type="project" value="TreeGrafter"/>
</dbReference>
<evidence type="ECO:0000256" key="1">
    <source>
        <dbReference type="ARBA" id="ARBA00005446"/>
    </source>
</evidence>
<reference evidence="12" key="1">
    <citation type="submission" date="2022-07" db="EMBL/GenBank/DDBJ databases">
        <title>Genome Sequence of Physisporinus lineatus.</title>
        <authorList>
            <person name="Buettner E."/>
        </authorList>
    </citation>
    <scope>NUCLEOTIDE SEQUENCE</scope>
    <source>
        <strain evidence="12">VT162</strain>
    </source>
</reference>
<comment type="similarity">
    <text evidence="1">Belongs to the helicase family. RecQ subfamily.</text>
</comment>
<evidence type="ECO:0000256" key="5">
    <source>
        <dbReference type="ARBA" id="ARBA00023125"/>
    </source>
</evidence>
<keyword evidence="3" id="KW-0378">Hydrolase</keyword>
<sequence length="916" mass="101982">MSITSAFDLGKGGVLIHPTLLLSIVGLLSETPLHSSHFELSPTLLLVSSMATKYKKLTEKDVLDLSAAMKKIFRWDSEPRLFQLKAVQAQLEGIDIVVQAPTGAGKTAIAAGPHVWPTMKGRITLMISPLLALENEMVDTFRVKYGLRAISVNSENGGCTREVQKLLLSGSIQVVLVSPEMLLSKIFTEKLLRQTKFTQNIGSVVIDEAHCISHWGNDFRKKYGEIGTLRAFLSPKIPFVAMSATLTPRVRRDIFSILHFSKGEYRFINIGNNRPNVSIAVRSCRHPLNSFQDLDFIFPSTIRSLSDIPKMWIYVDNITEGEKMADYLSTLLESRNPNLHDSYNAIRPYNARLPPEYRTAAMEAFRKGEIRVLICTEAAGMGCDIPDIDLVIQWRVPATLSHLVQRAGRVARGAGHIGMALLLVERSIYSEASPAPPPELRIPVDDIPEFRGLGRGENENKDLLELREGEENVRTDWDLDTDDHGLRAFIFSRTCRRKVWLSAFEADQCESIMDPRSEPQNNNEFPVPCCDICAPELFKIVCPPIRRRGAPKSSTTKMPTRGKPDIRAWNELEDWRYQIYDHDHRGAVYSSAAILDNKFIESLTSYGPLSRQQASHILRDKWVWWDRYKDDLLEFLEDLPIEAIPIEVDIEPTSALPSTSNSSGSQVAPPSDTASKAKTPRKAPSSIAKSKTPRKATSKPSPKVSIKTPRQRGPKRAARPKLAASQPNAENNIDCDESSQEPVASGSSLTQAHPACPASPLPVNVQHASSPILHDSSQLQETSSMADPVMVPTAQGVPLPAMLPPPYPDYLSYYHSYFGHHHPQPPMLYPYTHFPPPETQTQPIHHLPQAPGPPPYPPVVPHSHPNFIHPPVLPNPQTHQFSNPYQYPYGMHTRAAPSHASSTLNASENGSHWSQP</sequence>
<dbReference type="GO" id="GO:0003677">
    <property type="term" value="F:DNA binding"/>
    <property type="evidence" value="ECO:0007669"/>
    <property type="project" value="UniProtKB-KW"/>
</dbReference>
<organism evidence="12 13">
    <name type="scientific">Meripilus lineatus</name>
    <dbReference type="NCBI Taxonomy" id="2056292"/>
    <lineage>
        <taxon>Eukaryota</taxon>
        <taxon>Fungi</taxon>
        <taxon>Dikarya</taxon>
        <taxon>Basidiomycota</taxon>
        <taxon>Agaricomycotina</taxon>
        <taxon>Agaricomycetes</taxon>
        <taxon>Polyporales</taxon>
        <taxon>Meripilaceae</taxon>
        <taxon>Meripilus</taxon>
    </lineage>
</organism>
<comment type="caution">
    <text evidence="12">The sequence shown here is derived from an EMBL/GenBank/DDBJ whole genome shotgun (WGS) entry which is preliminary data.</text>
</comment>
<feature type="compositionally biased region" description="Basic residues" evidence="9">
    <location>
        <begin position="709"/>
        <end position="719"/>
    </location>
</feature>
<dbReference type="Pfam" id="PF00271">
    <property type="entry name" value="Helicase_C"/>
    <property type="match status" value="1"/>
</dbReference>
<keyword evidence="5" id="KW-0238">DNA-binding</keyword>
<dbReference type="InterPro" id="IPR027417">
    <property type="entry name" value="P-loop_NTPase"/>
</dbReference>
<feature type="compositionally biased region" description="Polar residues" evidence="9">
    <location>
        <begin position="899"/>
        <end position="916"/>
    </location>
</feature>
<protein>
    <recommendedName>
        <fullName evidence="8">DNA 3'-5' helicase</fullName>
        <ecNumber evidence="8">5.6.2.4</ecNumber>
    </recommendedName>
</protein>
<evidence type="ECO:0000259" key="11">
    <source>
        <dbReference type="PROSITE" id="PS51194"/>
    </source>
</evidence>
<feature type="domain" description="Helicase C-terminal" evidence="11">
    <location>
        <begin position="300"/>
        <end position="474"/>
    </location>
</feature>
<evidence type="ECO:0000256" key="2">
    <source>
        <dbReference type="ARBA" id="ARBA00022741"/>
    </source>
</evidence>
<dbReference type="InterPro" id="IPR001650">
    <property type="entry name" value="Helicase_C-like"/>
</dbReference>
<dbReference type="CDD" id="cd17920">
    <property type="entry name" value="DEXHc_RecQ"/>
    <property type="match status" value="1"/>
</dbReference>
<dbReference type="AlphaFoldDB" id="A0AAD5YPA5"/>
<keyword evidence="4" id="KW-0067">ATP-binding</keyword>
<dbReference type="GO" id="GO:0016787">
    <property type="term" value="F:hydrolase activity"/>
    <property type="evidence" value="ECO:0007669"/>
    <property type="project" value="UniProtKB-KW"/>
</dbReference>
<feature type="compositionally biased region" description="Polar residues" evidence="9">
    <location>
        <begin position="740"/>
        <end position="751"/>
    </location>
</feature>
<dbReference type="PROSITE" id="PS00690">
    <property type="entry name" value="DEAH_ATP_HELICASE"/>
    <property type="match status" value="1"/>
</dbReference>
<accession>A0AAD5YPA5</accession>
<dbReference type="GO" id="GO:0005737">
    <property type="term" value="C:cytoplasm"/>
    <property type="evidence" value="ECO:0007669"/>
    <property type="project" value="TreeGrafter"/>
</dbReference>
<dbReference type="PROSITE" id="PS51194">
    <property type="entry name" value="HELICASE_CTER"/>
    <property type="match status" value="1"/>
</dbReference>
<evidence type="ECO:0000313" key="13">
    <source>
        <dbReference type="Proteomes" id="UP001212997"/>
    </source>
</evidence>
<dbReference type="SMART" id="SM00490">
    <property type="entry name" value="HELICc"/>
    <property type="match status" value="1"/>
</dbReference>
<evidence type="ECO:0000256" key="9">
    <source>
        <dbReference type="SAM" id="MobiDB-lite"/>
    </source>
</evidence>
<dbReference type="GO" id="GO:0005524">
    <property type="term" value="F:ATP binding"/>
    <property type="evidence" value="ECO:0007669"/>
    <property type="project" value="UniProtKB-KW"/>
</dbReference>
<evidence type="ECO:0000259" key="10">
    <source>
        <dbReference type="PROSITE" id="PS51192"/>
    </source>
</evidence>
<dbReference type="EC" id="5.6.2.4" evidence="8"/>
<evidence type="ECO:0000313" key="12">
    <source>
        <dbReference type="EMBL" id="KAJ3492384.1"/>
    </source>
</evidence>
<evidence type="ECO:0000256" key="4">
    <source>
        <dbReference type="ARBA" id="ARBA00022840"/>
    </source>
</evidence>
<dbReference type="PANTHER" id="PTHR13710:SF105">
    <property type="entry name" value="ATP-DEPENDENT DNA HELICASE Q1"/>
    <property type="match status" value="1"/>
</dbReference>
<dbReference type="GO" id="GO:0043138">
    <property type="term" value="F:3'-5' DNA helicase activity"/>
    <property type="evidence" value="ECO:0007669"/>
    <property type="project" value="UniProtKB-EC"/>
</dbReference>
<dbReference type="InterPro" id="IPR014001">
    <property type="entry name" value="Helicase_ATP-bd"/>
</dbReference>
<feature type="domain" description="Helicase ATP-binding" evidence="10">
    <location>
        <begin position="87"/>
        <end position="264"/>
    </location>
</feature>
<name>A0AAD5YPA5_9APHY</name>
<dbReference type="GO" id="GO:0005694">
    <property type="term" value="C:chromosome"/>
    <property type="evidence" value="ECO:0007669"/>
    <property type="project" value="TreeGrafter"/>
</dbReference>
<keyword evidence="2" id="KW-0547">Nucleotide-binding</keyword>
<keyword evidence="6" id="KW-0413">Isomerase</keyword>
<keyword evidence="13" id="KW-1185">Reference proteome</keyword>
<dbReference type="InterPro" id="IPR002464">
    <property type="entry name" value="DNA/RNA_helicase_DEAH_CS"/>
</dbReference>
<dbReference type="InterPro" id="IPR011545">
    <property type="entry name" value="DEAD/DEAH_box_helicase_dom"/>
</dbReference>
<feature type="compositionally biased region" description="Polar residues" evidence="9">
    <location>
        <begin position="655"/>
        <end position="676"/>
    </location>
</feature>
<dbReference type="PROSITE" id="PS51192">
    <property type="entry name" value="HELICASE_ATP_BIND_1"/>
    <property type="match status" value="1"/>
</dbReference>
<dbReference type="SMART" id="SM00487">
    <property type="entry name" value="DEXDc"/>
    <property type="match status" value="1"/>
</dbReference>
<comment type="catalytic activity">
    <reaction evidence="7">
        <text>Couples ATP hydrolysis with the unwinding of duplex DNA by translocating in the 3'-5' direction.</text>
        <dbReference type="EC" id="5.6.2.4"/>
    </reaction>
</comment>
<evidence type="ECO:0000256" key="3">
    <source>
        <dbReference type="ARBA" id="ARBA00022801"/>
    </source>
</evidence>
<gene>
    <name evidence="12" type="ORF">NLI96_g68</name>
</gene>
<evidence type="ECO:0000256" key="7">
    <source>
        <dbReference type="ARBA" id="ARBA00034617"/>
    </source>
</evidence>
<dbReference type="Pfam" id="PF00270">
    <property type="entry name" value="DEAD"/>
    <property type="match status" value="1"/>
</dbReference>
<feature type="region of interest" description="Disordered" evidence="9">
    <location>
        <begin position="654"/>
        <end position="763"/>
    </location>
</feature>
<dbReference type="PANTHER" id="PTHR13710">
    <property type="entry name" value="DNA HELICASE RECQ FAMILY MEMBER"/>
    <property type="match status" value="1"/>
</dbReference>
<evidence type="ECO:0000256" key="6">
    <source>
        <dbReference type="ARBA" id="ARBA00023235"/>
    </source>
</evidence>
<feature type="region of interest" description="Disordered" evidence="9">
    <location>
        <begin position="890"/>
        <end position="916"/>
    </location>
</feature>
<dbReference type="GO" id="GO:0009378">
    <property type="term" value="F:four-way junction helicase activity"/>
    <property type="evidence" value="ECO:0007669"/>
    <property type="project" value="TreeGrafter"/>
</dbReference>
<dbReference type="SUPFAM" id="SSF52540">
    <property type="entry name" value="P-loop containing nucleoside triphosphate hydrolases"/>
    <property type="match status" value="1"/>
</dbReference>
<evidence type="ECO:0000256" key="8">
    <source>
        <dbReference type="ARBA" id="ARBA00034808"/>
    </source>
</evidence>
<dbReference type="EMBL" id="JANAWD010000001">
    <property type="protein sequence ID" value="KAJ3492384.1"/>
    <property type="molecule type" value="Genomic_DNA"/>
</dbReference>
<proteinExistence type="inferred from homology"/>